<feature type="domain" description="HTH arsR-type" evidence="4">
    <location>
        <begin position="6"/>
        <end position="112"/>
    </location>
</feature>
<evidence type="ECO:0000259" key="4">
    <source>
        <dbReference type="PROSITE" id="PS50987"/>
    </source>
</evidence>
<evidence type="ECO:0000256" key="1">
    <source>
        <dbReference type="ARBA" id="ARBA00023015"/>
    </source>
</evidence>
<dbReference type="Proteomes" id="UP000077421">
    <property type="component" value="Unassembled WGS sequence"/>
</dbReference>
<evidence type="ECO:0000256" key="2">
    <source>
        <dbReference type="ARBA" id="ARBA00023125"/>
    </source>
</evidence>
<keyword evidence="2" id="KW-0238">DNA-binding</keyword>
<dbReference type="STRING" id="1765683.B2M26_13750"/>
<dbReference type="InterPro" id="IPR036388">
    <property type="entry name" value="WH-like_DNA-bd_sf"/>
</dbReference>
<keyword evidence="3" id="KW-0804">Transcription</keyword>
<name>A0A162U5U7_9BACL</name>
<accession>A0A162U5U7</accession>
<dbReference type="GO" id="GO:0003700">
    <property type="term" value="F:DNA-binding transcription factor activity"/>
    <property type="evidence" value="ECO:0007669"/>
    <property type="project" value="InterPro"/>
</dbReference>
<dbReference type="CDD" id="cd00090">
    <property type="entry name" value="HTH_ARSR"/>
    <property type="match status" value="1"/>
</dbReference>
<protein>
    <submittedName>
        <fullName evidence="6">Transcriptional regulator</fullName>
    </submittedName>
</protein>
<gene>
    <name evidence="5" type="ORF">AYW79_01895</name>
    <name evidence="6" type="ORF">B2M26_13750</name>
</gene>
<dbReference type="InterPro" id="IPR011991">
    <property type="entry name" value="ArsR-like_HTH"/>
</dbReference>
<dbReference type="AlphaFoldDB" id="A0A162U5U7"/>
<evidence type="ECO:0000313" key="5">
    <source>
        <dbReference type="EMBL" id="OAG95212.1"/>
    </source>
</evidence>
<evidence type="ECO:0000313" key="8">
    <source>
        <dbReference type="Proteomes" id="UP000190229"/>
    </source>
</evidence>
<dbReference type="PROSITE" id="PS50987">
    <property type="entry name" value="HTH_ARSR_2"/>
    <property type="match status" value="1"/>
</dbReference>
<keyword evidence="1" id="KW-0805">Transcription regulation</keyword>
<evidence type="ECO:0000256" key="3">
    <source>
        <dbReference type="ARBA" id="ARBA00023163"/>
    </source>
</evidence>
<dbReference type="Proteomes" id="UP000190229">
    <property type="component" value="Unassembled WGS sequence"/>
</dbReference>
<dbReference type="Pfam" id="PF01022">
    <property type="entry name" value="HTH_5"/>
    <property type="match status" value="1"/>
</dbReference>
<keyword evidence="8" id="KW-1185">Reference proteome</keyword>
<dbReference type="SMART" id="SM00418">
    <property type="entry name" value="HTH_ARSR"/>
    <property type="match status" value="1"/>
</dbReference>
<reference evidence="5 7" key="1">
    <citation type="submission" date="2016-02" db="EMBL/GenBank/DDBJ databases">
        <title>Draft genome sequence of Acidibacillus ferrooxidans SLC66.</title>
        <authorList>
            <person name="Oliveira G."/>
            <person name="Nancucheo I."/>
            <person name="Dall'Agnol H."/>
            <person name="Johnson B."/>
            <person name="Oliveira R."/>
            <person name="Nunes G.L."/>
            <person name="Tzotzos G."/>
            <person name="Orellana S.C."/>
            <person name="Salim A.C."/>
            <person name="Araujo F.M."/>
        </authorList>
    </citation>
    <scope>NUCLEOTIDE SEQUENCE [LARGE SCALE GENOMIC DNA]</scope>
    <source>
        <strain evidence="5 7">SLC66</strain>
    </source>
</reference>
<comment type="caution">
    <text evidence="6">The sequence shown here is derived from an EMBL/GenBank/DDBJ whole genome shotgun (WGS) entry which is preliminary data.</text>
</comment>
<reference evidence="6 8" key="2">
    <citation type="submission" date="2017-02" db="EMBL/GenBank/DDBJ databases">
        <title>Draft genome of Acidibacillus ferrooxidans Huett2.</title>
        <authorList>
            <person name="Schopf S."/>
        </authorList>
    </citation>
    <scope>NUCLEOTIDE SEQUENCE [LARGE SCALE GENOMIC DNA]</scope>
    <source>
        <strain evidence="6 8">Huett2</strain>
    </source>
</reference>
<dbReference type="PANTHER" id="PTHR33154">
    <property type="entry name" value="TRANSCRIPTIONAL REGULATOR, ARSR FAMILY"/>
    <property type="match status" value="1"/>
</dbReference>
<dbReference type="GO" id="GO:0003677">
    <property type="term" value="F:DNA binding"/>
    <property type="evidence" value="ECO:0007669"/>
    <property type="project" value="UniProtKB-KW"/>
</dbReference>
<dbReference type="NCBIfam" id="NF033788">
    <property type="entry name" value="HTH_metalloreg"/>
    <property type="match status" value="1"/>
</dbReference>
<dbReference type="InterPro" id="IPR036390">
    <property type="entry name" value="WH_DNA-bd_sf"/>
</dbReference>
<dbReference type="EMBL" id="LSUQ01000003">
    <property type="protein sequence ID" value="OAG95212.1"/>
    <property type="molecule type" value="Genomic_DNA"/>
</dbReference>
<dbReference type="EMBL" id="MWPS01000043">
    <property type="protein sequence ID" value="OPG15204.1"/>
    <property type="molecule type" value="Genomic_DNA"/>
</dbReference>
<sequence>MSDSLQASHSQTEFDFAWKALADPIRRALLETLNDRQHFCHVNGQPVDGICVQDLSALLALPQSTVSRHLTILRQAGLVAHQQKGVWHYYSCQTDRIRSLLSWLDAFSAPRVTIE</sequence>
<dbReference type="InterPro" id="IPR051081">
    <property type="entry name" value="HTH_MetalResp_TranReg"/>
</dbReference>
<evidence type="ECO:0000313" key="7">
    <source>
        <dbReference type="Proteomes" id="UP000077421"/>
    </source>
</evidence>
<organism evidence="6 8">
    <name type="scientific">Ferroacidibacillus organovorans</name>
    <dbReference type="NCBI Taxonomy" id="1765683"/>
    <lineage>
        <taxon>Bacteria</taxon>
        <taxon>Bacillati</taxon>
        <taxon>Bacillota</taxon>
        <taxon>Bacilli</taxon>
        <taxon>Bacillales</taxon>
        <taxon>Alicyclobacillaceae</taxon>
        <taxon>Ferroacidibacillus</taxon>
    </lineage>
</organism>
<dbReference type="Gene3D" id="1.10.10.10">
    <property type="entry name" value="Winged helix-like DNA-binding domain superfamily/Winged helix DNA-binding domain"/>
    <property type="match status" value="1"/>
</dbReference>
<dbReference type="OrthoDB" id="9798835at2"/>
<proteinExistence type="predicted"/>
<dbReference type="InterPro" id="IPR001845">
    <property type="entry name" value="HTH_ArsR_DNA-bd_dom"/>
</dbReference>
<dbReference type="SUPFAM" id="SSF46785">
    <property type="entry name" value="Winged helix' DNA-binding domain"/>
    <property type="match status" value="1"/>
</dbReference>
<evidence type="ECO:0000313" key="6">
    <source>
        <dbReference type="EMBL" id="OPG15204.1"/>
    </source>
</evidence>
<dbReference type="PANTHER" id="PTHR33154:SF33">
    <property type="entry name" value="TRANSCRIPTIONAL REPRESSOR SDPR"/>
    <property type="match status" value="1"/>
</dbReference>
<dbReference type="RefSeq" id="WP_067560942.1">
    <property type="nucleotide sequence ID" value="NZ_LSUQ01000003.1"/>
</dbReference>